<evidence type="ECO:0000256" key="1">
    <source>
        <dbReference type="ARBA" id="ARBA00005375"/>
    </source>
</evidence>
<proteinExistence type="inferred from homology"/>
<dbReference type="Proteomes" id="UP001162156">
    <property type="component" value="Unassembled WGS sequence"/>
</dbReference>
<evidence type="ECO:0000313" key="2">
    <source>
        <dbReference type="EMBL" id="KAJ8969997.1"/>
    </source>
</evidence>
<dbReference type="GO" id="GO:0016791">
    <property type="term" value="F:phosphatase activity"/>
    <property type="evidence" value="ECO:0007669"/>
    <property type="project" value="TreeGrafter"/>
</dbReference>
<dbReference type="InterPro" id="IPR000560">
    <property type="entry name" value="His_Pase_clade-2"/>
</dbReference>
<protein>
    <recommendedName>
        <fullName evidence="4">Acid phosphatase</fullName>
    </recommendedName>
</protein>
<dbReference type="EMBL" id="JANEYF010000419">
    <property type="protein sequence ID" value="KAJ8969997.1"/>
    <property type="molecule type" value="Genomic_DNA"/>
</dbReference>
<comment type="similarity">
    <text evidence="1">Belongs to the histidine acid phosphatase family.</text>
</comment>
<dbReference type="InterPro" id="IPR029033">
    <property type="entry name" value="His_PPase_superfam"/>
</dbReference>
<dbReference type="Pfam" id="PF00328">
    <property type="entry name" value="His_Phos_2"/>
    <property type="match status" value="1"/>
</dbReference>
<dbReference type="PANTHER" id="PTHR11567:SF19">
    <property type="entry name" value="GH19849P"/>
    <property type="match status" value="1"/>
</dbReference>
<evidence type="ECO:0000313" key="3">
    <source>
        <dbReference type="Proteomes" id="UP001162156"/>
    </source>
</evidence>
<evidence type="ECO:0008006" key="4">
    <source>
        <dbReference type="Google" id="ProtNLM"/>
    </source>
</evidence>
<accession>A0AAV8ZS56</accession>
<dbReference type="SUPFAM" id="SSF53254">
    <property type="entry name" value="Phosphoglycerate mutase-like"/>
    <property type="match status" value="1"/>
</dbReference>
<organism evidence="2 3">
    <name type="scientific">Rhamnusium bicolor</name>
    <dbReference type="NCBI Taxonomy" id="1586634"/>
    <lineage>
        <taxon>Eukaryota</taxon>
        <taxon>Metazoa</taxon>
        <taxon>Ecdysozoa</taxon>
        <taxon>Arthropoda</taxon>
        <taxon>Hexapoda</taxon>
        <taxon>Insecta</taxon>
        <taxon>Pterygota</taxon>
        <taxon>Neoptera</taxon>
        <taxon>Endopterygota</taxon>
        <taxon>Coleoptera</taxon>
        <taxon>Polyphaga</taxon>
        <taxon>Cucujiformia</taxon>
        <taxon>Chrysomeloidea</taxon>
        <taxon>Cerambycidae</taxon>
        <taxon>Lepturinae</taxon>
        <taxon>Rhagiini</taxon>
        <taxon>Rhamnusium</taxon>
    </lineage>
</organism>
<dbReference type="Gene3D" id="3.40.50.1240">
    <property type="entry name" value="Phosphoglycerate mutase-like"/>
    <property type="match status" value="1"/>
</dbReference>
<name>A0AAV8ZS56_9CUCU</name>
<dbReference type="InterPro" id="IPR050645">
    <property type="entry name" value="Histidine_acid_phosphatase"/>
</dbReference>
<gene>
    <name evidence="2" type="ORF">NQ314_001425</name>
</gene>
<keyword evidence="3" id="KW-1185">Reference proteome</keyword>
<dbReference type="AlphaFoldDB" id="A0AAV8ZS56"/>
<reference evidence="2" key="1">
    <citation type="journal article" date="2023" name="Insect Mol. Biol.">
        <title>Genome sequencing provides insights into the evolution of gene families encoding plant cell wall-degrading enzymes in longhorned beetles.</title>
        <authorList>
            <person name="Shin N.R."/>
            <person name="Okamura Y."/>
            <person name="Kirsch R."/>
            <person name="Pauchet Y."/>
        </authorList>
    </citation>
    <scope>NUCLEOTIDE SEQUENCE</scope>
    <source>
        <strain evidence="2">RBIC_L_NR</strain>
    </source>
</reference>
<dbReference type="PANTHER" id="PTHR11567">
    <property type="entry name" value="ACID PHOSPHATASE-RELATED"/>
    <property type="match status" value="1"/>
</dbReference>
<comment type="caution">
    <text evidence="2">The sequence shown here is derived from an EMBL/GenBank/DDBJ whole genome shotgun (WGS) entry which is preliminary data.</text>
</comment>
<sequence length="313" mass="36381">MWHGERSPTETYPNDPHKNFNWSGGWGHLTNLRAYYNDFLPELYWHEEIKVISSYADRCLMSAELVAAGLFPPKGNQIWNYELLWQPIPIIYLPRSQDTLIAMKAECEKYDQMFKEVMDSQKVQNILSENKYLLKYLSENSKMEVNNLGTVETLFNTLEIEKLNNLTLSLWINDTVMETMKNLGAQNLALYSETEYMKRMKGGVLLKTVAVSMEKTLEGKKEPLLFLYSGHDLTIVHVLRSLNLTNTIKPSFGASLVFELYANSEVKIMYKNSWDGITQEKYMHFCTAPCEFNAWKKALQPVLPINWDEECRI</sequence>
<dbReference type="CDD" id="cd07061">
    <property type="entry name" value="HP_HAP_like"/>
    <property type="match status" value="1"/>
</dbReference>